<dbReference type="EMBL" id="EQ973910">
    <property type="protein sequence ID" value="EEF39219.1"/>
    <property type="molecule type" value="Genomic_DNA"/>
</dbReference>
<dbReference type="InterPro" id="IPR051044">
    <property type="entry name" value="MAG_DAG_Lipase"/>
</dbReference>
<dbReference type="InParanoid" id="B9SB28"/>
<evidence type="ECO:0000259" key="1">
    <source>
        <dbReference type="Pfam" id="PF12146"/>
    </source>
</evidence>
<dbReference type="InterPro" id="IPR029058">
    <property type="entry name" value="AB_hydrolase_fold"/>
</dbReference>
<dbReference type="AlphaFoldDB" id="B9SB28"/>
<keyword evidence="3" id="KW-1185">Reference proteome</keyword>
<name>B9SB28_RICCO</name>
<evidence type="ECO:0000313" key="2">
    <source>
        <dbReference type="EMBL" id="EEF39219.1"/>
    </source>
</evidence>
<dbReference type="GO" id="GO:0016298">
    <property type="term" value="F:lipase activity"/>
    <property type="evidence" value="ECO:0000318"/>
    <property type="project" value="GO_Central"/>
</dbReference>
<feature type="domain" description="Serine aminopeptidase S33" evidence="1">
    <location>
        <begin position="55"/>
        <end position="136"/>
    </location>
</feature>
<dbReference type="GO" id="GO:0016020">
    <property type="term" value="C:membrane"/>
    <property type="evidence" value="ECO:0000318"/>
    <property type="project" value="GO_Central"/>
</dbReference>
<proteinExistence type="predicted"/>
<organism evidence="2 3">
    <name type="scientific">Ricinus communis</name>
    <name type="common">Castor bean</name>
    <dbReference type="NCBI Taxonomy" id="3988"/>
    <lineage>
        <taxon>Eukaryota</taxon>
        <taxon>Viridiplantae</taxon>
        <taxon>Streptophyta</taxon>
        <taxon>Embryophyta</taxon>
        <taxon>Tracheophyta</taxon>
        <taxon>Spermatophyta</taxon>
        <taxon>Magnoliopsida</taxon>
        <taxon>eudicotyledons</taxon>
        <taxon>Gunneridae</taxon>
        <taxon>Pentapetalae</taxon>
        <taxon>rosids</taxon>
        <taxon>fabids</taxon>
        <taxon>Malpighiales</taxon>
        <taxon>Euphorbiaceae</taxon>
        <taxon>Acalyphoideae</taxon>
        <taxon>Acalypheae</taxon>
        <taxon>Ricinus</taxon>
    </lineage>
</organism>
<dbReference type="STRING" id="3988.B9SB28"/>
<reference evidence="3" key="1">
    <citation type="journal article" date="2010" name="Nat. Biotechnol.">
        <title>Draft genome sequence of the oilseed species Ricinus communis.</title>
        <authorList>
            <person name="Chan A.P."/>
            <person name="Crabtree J."/>
            <person name="Zhao Q."/>
            <person name="Lorenzi H."/>
            <person name="Orvis J."/>
            <person name="Puiu D."/>
            <person name="Melake-Berhan A."/>
            <person name="Jones K.M."/>
            <person name="Redman J."/>
            <person name="Chen G."/>
            <person name="Cahoon E.B."/>
            <person name="Gedil M."/>
            <person name="Stanke M."/>
            <person name="Haas B.J."/>
            <person name="Wortman J.R."/>
            <person name="Fraser-Liggett C.M."/>
            <person name="Ravel J."/>
            <person name="Rabinowicz P.D."/>
        </authorList>
    </citation>
    <scope>NUCLEOTIDE SEQUENCE [LARGE SCALE GENOMIC DNA]</scope>
    <source>
        <strain evidence="3">cv. Hale</strain>
    </source>
</reference>
<protein>
    <recommendedName>
        <fullName evidence="1">Serine aminopeptidase S33 domain-containing protein</fullName>
    </recommendedName>
</protein>
<evidence type="ECO:0000313" key="3">
    <source>
        <dbReference type="Proteomes" id="UP000008311"/>
    </source>
</evidence>
<sequence length="290" mass="32912">MSHPIHQANEESPYGEYTREEFYRKHQILQHQSFTLNKENMKIFTQLWSQDSASQPKGLVAMVHGYSSESSWINELTAVAIAKAGFLVCALDLQGHGYSDGLPGHIPDIQSVVNDCIQVFDSVKADNPKLPAFLYAKFKPIWPLEKLLPVAALLAPSWRILVSKPVASKSYKEEWKRRLVAKNPNRRRPGKPPAATAMAFLRVCEYIRRHCHELEVSLLMVHGEEDAVCDVNAARFVYESAATKDKTLKIFPGMWHMLIGEPKENVELVFCTIFSWLGDHAAKARDKAYY</sequence>
<dbReference type="SUPFAM" id="SSF53474">
    <property type="entry name" value="alpha/beta-Hydrolases"/>
    <property type="match status" value="1"/>
</dbReference>
<accession>B9SB28</accession>
<dbReference type="Proteomes" id="UP000008311">
    <property type="component" value="Unassembled WGS sequence"/>
</dbReference>
<feature type="domain" description="Serine aminopeptidase S33" evidence="1">
    <location>
        <begin position="141"/>
        <end position="262"/>
    </location>
</feature>
<dbReference type="PANTHER" id="PTHR11614">
    <property type="entry name" value="PHOSPHOLIPASE-RELATED"/>
    <property type="match status" value="1"/>
</dbReference>
<dbReference type="eggNOG" id="KOG1455">
    <property type="taxonomic scope" value="Eukaryota"/>
</dbReference>
<gene>
    <name evidence="2" type="ORF">RCOM_1337670</name>
</gene>
<dbReference type="Pfam" id="PF12146">
    <property type="entry name" value="Hydrolase_4"/>
    <property type="match status" value="2"/>
</dbReference>
<dbReference type="Gene3D" id="3.40.50.1820">
    <property type="entry name" value="alpha/beta hydrolase"/>
    <property type="match status" value="2"/>
</dbReference>
<dbReference type="InterPro" id="IPR022742">
    <property type="entry name" value="Hydrolase_4"/>
</dbReference>